<evidence type="ECO:0000313" key="2">
    <source>
        <dbReference type="Proteomes" id="UP000800041"/>
    </source>
</evidence>
<dbReference type="EMBL" id="ML977187">
    <property type="protein sequence ID" value="KAF1982176.1"/>
    <property type="molecule type" value="Genomic_DNA"/>
</dbReference>
<dbReference type="Proteomes" id="UP000800041">
    <property type="component" value="Unassembled WGS sequence"/>
</dbReference>
<proteinExistence type="predicted"/>
<sequence>MPPAPGLHVSPQLPFKLTSTSLSSPHQLHQAIYQHRCRFSIGPLEPALGSAYTCQHRAGCAVPFAEPCLNSKDRTCTPVLSVCPESPIMPCRVSWPHLARSHSMMPQCPSFGLRAISLLIHRRRHLCTDRVDSHDSHDLTTSHLTQNCCSPPATRLKGSLERLEGQFNARCPRQISGPSKSGGLRILSSAG</sequence>
<dbReference type="AlphaFoldDB" id="A0A6G1GMJ0"/>
<gene>
    <name evidence="1" type="ORF">K402DRAFT_209465</name>
</gene>
<reference evidence="1" key="1">
    <citation type="journal article" date="2020" name="Stud. Mycol.">
        <title>101 Dothideomycetes genomes: a test case for predicting lifestyles and emergence of pathogens.</title>
        <authorList>
            <person name="Haridas S."/>
            <person name="Albert R."/>
            <person name="Binder M."/>
            <person name="Bloem J."/>
            <person name="Labutti K."/>
            <person name="Salamov A."/>
            <person name="Andreopoulos B."/>
            <person name="Baker S."/>
            <person name="Barry K."/>
            <person name="Bills G."/>
            <person name="Bluhm B."/>
            <person name="Cannon C."/>
            <person name="Castanera R."/>
            <person name="Culley D."/>
            <person name="Daum C."/>
            <person name="Ezra D."/>
            <person name="Gonzalez J."/>
            <person name="Henrissat B."/>
            <person name="Kuo A."/>
            <person name="Liang C."/>
            <person name="Lipzen A."/>
            <person name="Lutzoni F."/>
            <person name="Magnuson J."/>
            <person name="Mondo S."/>
            <person name="Nolan M."/>
            <person name="Ohm R."/>
            <person name="Pangilinan J."/>
            <person name="Park H.-J."/>
            <person name="Ramirez L."/>
            <person name="Alfaro M."/>
            <person name="Sun H."/>
            <person name="Tritt A."/>
            <person name="Yoshinaga Y."/>
            <person name="Zwiers L.-H."/>
            <person name="Turgeon B."/>
            <person name="Goodwin S."/>
            <person name="Spatafora J."/>
            <person name="Crous P."/>
            <person name="Grigoriev I."/>
        </authorList>
    </citation>
    <scope>NUCLEOTIDE SEQUENCE</scope>
    <source>
        <strain evidence="1">CBS 113979</strain>
    </source>
</reference>
<keyword evidence="2" id="KW-1185">Reference proteome</keyword>
<organism evidence="1 2">
    <name type="scientific">Aulographum hederae CBS 113979</name>
    <dbReference type="NCBI Taxonomy" id="1176131"/>
    <lineage>
        <taxon>Eukaryota</taxon>
        <taxon>Fungi</taxon>
        <taxon>Dikarya</taxon>
        <taxon>Ascomycota</taxon>
        <taxon>Pezizomycotina</taxon>
        <taxon>Dothideomycetes</taxon>
        <taxon>Pleosporomycetidae</taxon>
        <taxon>Aulographales</taxon>
        <taxon>Aulographaceae</taxon>
    </lineage>
</organism>
<protein>
    <submittedName>
        <fullName evidence="1">Uncharacterized protein</fullName>
    </submittedName>
</protein>
<name>A0A6G1GMJ0_9PEZI</name>
<accession>A0A6G1GMJ0</accession>
<evidence type="ECO:0000313" key="1">
    <source>
        <dbReference type="EMBL" id="KAF1982176.1"/>
    </source>
</evidence>